<dbReference type="AlphaFoldDB" id="A0A1H3GPK5"/>
<dbReference type="PANTHER" id="PTHR11487:SF0">
    <property type="entry name" value="S-ACYL FATTY ACID SYNTHASE THIOESTERASE, MEDIUM CHAIN"/>
    <property type="match status" value="1"/>
</dbReference>
<comment type="similarity">
    <text evidence="1">Belongs to the thioesterase family.</text>
</comment>
<protein>
    <submittedName>
        <fullName evidence="3">Surfactin synthase thioesterase subunit</fullName>
    </submittedName>
</protein>
<keyword evidence="4" id="KW-1185">Reference proteome</keyword>
<dbReference type="SUPFAM" id="SSF53474">
    <property type="entry name" value="alpha/beta-Hydrolases"/>
    <property type="match status" value="1"/>
</dbReference>
<dbReference type="PANTHER" id="PTHR11487">
    <property type="entry name" value="THIOESTERASE"/>
    <property type="match status" value="1"/>
</dbReference>
<evidence type="ECO:0000313" key="3">
    <source>
        <dbReference type="EMBL" id="SDY05047.1"/>
    </source>
</evidence>
<dbReference type="Pfam" id="PF00975">
    <property type="entry name" value="Thioesterase"/>
    <property type="match status" value="1"/>
</dbReference>
<reference evidence="3 4" key="1">
    <citation type="submission" date="2016-10" db="EMBL/GenBank/DDBJ databases">
        <authorList>
            <person name="de Groot N.N."/>
        </authorList>
    </citation>
    <scope>NUCLEOTIDE SEQUENCE [LARGE SCALE GENOMIC DNA]</scope>
    <source>
        <strain evidence="3 4">CPCC 202699</strain>
    </source>
</reference>
<dbReference type="STRING" id="589385.SAMN05421504_104343"/>
<feature type="domain" description="Thioesterase" evidence="2">
    <location>
        <begin position="13"/>
        <end position="198"/>
    </location>
</feature>
<dbReference type="GO" id="GO:0008610">
    <property type="term" value="P:lipid biosynthetic process"/>
    <property type="evidence" value="ECO:0007669"/>
    <property type="project" value="TreeGrafter"/>
</dbReference>
<dbReference type="Proteomes" id="UP000199515">
    <property type="component" value="Unassembled WGS sequence"/>
</dbReference>
<evidence type="ECO:0000256" key="1">
    <source>
        <dbReference type="ARBA" id="ARBA00007169"/>
    </source>
</evidence>
<sequence>MGTLREIATADAVWGAEYPGRGDRIAERLPATLEELAERLTLEFVERFGENGVTKTMLIGFSMGAFVALEMTRRVFTYCGAEPATLVVVGAIAPHRRRPSAYPQTDEALTRLLDRDGLVPPEVRDYALDLLRGDMALMEKYRGPAEVPVSCPLIALCGADDPARAATDDATGAWRRWTTGPFRAELVPGGHLDLLKPGHGSAFWHVIER</sequence>
<dbReference type="Gene3D" id="3.40.50.1820">
    <property type="entry name" value="alpha/beta hydrolase"/>
    <property type="match status" value="1"/>
</dbReference>
<evidence type="ECO:0000259" key="2">
    <source>
        <dbReference type="Pfam" id="PF00975"/>
    </source>
</evidence>
<organism evidence="3 4">
    <name type="scientific">Amycolatopsis xylanica</name>
    <dbReference type="NCBI Taxonomy" id="589385"/>
    <lineage>
        <taxon>Bacteria</taxon>
        <taxon>Bacillati</taxon>
        <taxon>Actinomycetota</taxon>
        <taxon>Actinomycetes</taxon>
        <taxon>Pseudonocardiales</taxon>
        <taxon>Pseudonocardiaceae</taxon>
        <taxon>Amycolatopsis</taxon>
    </lineage>
</organism>
<name>A0A1H3GPK5_9PSEU</name>
<evidence type="ECO:0000313" key="4">
    <source>
        <dbReference type="Proteomes" id="UP000199515"/>
    </source>
</evidence>
<gene>
    <name evidence="3" type="ORF">SAMN05421504_104343</name>
</gene>
<accession>A0A1H3GPK5</accession>
<dbReference type="InterPro" id="IPR012223">
    <property type="entry name" value="TEII"/>
</dbReference>
<dbReference type="InterPro" id="IPR001031">
    <property type="entry name" value="Thioesterase"/>
</dbReference>
<proteinExistence type="inferred from homology"/>
<dbReference type="EMBL" id="FNON01000004">
    <property type="protein sequence ID" value="SDY05047.1"/>
    <property type="molecule type" value="Genomic_DNA"/>
</dbReference>
<dbReference type="InterPro" id="IPR029058">
    <property type="entry name" value="AB_hydrolase_fold"/>
</dbReference>